<feature type="compositionally biased region" description="Basic and acidic residues" evidence="1">
    <location>
        <begin position="149"/>
        <end position="159"/>
    </location>
</feature>
<gene>
    <name evidence="2" type="ORF">F6J85_17150</name>
</gene>
<sequence>MPRARKVAIRELAADFETTEDHIRAAIHQLGEYVERSSKTVDPSIATLLREALGDPGFVVNAESLAHVRAAPQKYHQPAPLVAEEGAVFDAQRVVESGRVWLYRGGDGTYEAKQPREPDDQVIGHRDTTVTTESRTVGRGGHWVTETQTTREQHPEVYY</sequence>
<proteinExistence type="predicted"/>
<evidence type="ECO:0000313" key="3">
    <source>
        <dbReference type="Proteomes" id="UP000325516"/>
    </source>
</evidence>
<reference evidence="3" key="1">
    <citation type="submission" date="2019-09" db="EMBL/GenBank/DDBJ databases">
        <title>Mumia zhuanghuii sp. nov. isolated from the intestinal contents of plateau pika (Ochotona curzoniae) in the Qinghai-Tibet plateau of China.</title>
        <authorList>
            <person name="Tian Z."/>
        </authorList>
    </citation>
    <scope>NUCLEOTIDE SEQUENCE [LARGE SCALE GENOMIC DNA]</scope>
    <source>
        <strain evidence="3">L-031</strain>
    </source>
</reference>
<dbReference type="AlphaFoldDB" id="A0A5J6L898"/>
<dbReference type="RefSeq" id="WP_150926942.1">
    <property type="nucleotide sequence ID" value="NZ_CP044232.1"/>
</dbReference>
<dbReference type="Proteomes" id="UP000325516">
    <property type="component" value="Chromosome"/>
</dbReference>
<name>A0A5J6L898_9MICO</name>
<evidence type="ECO:0000313" key="2">
    <source>
        <dbReference type="EMBL" id="QEW04641.1"/>
    </source>
</evidence>
<feature type="region of interest" description="Disordered" evidence="1">
    <location>
        <begin position="130"/>
        <end position="159"/>
    </location>
</feature>
<protein>
    <submittedName>
        <fullName evidence="2">Uncharacterized protein</fullName>
    </submittedName>
</protein>
<dbReference type="KEGG" id="mlz:F6J85_17150"/>
<dbReference type="EMBL" id="CP044232">
    <property type="protein sequence ID" value="QEW04641.1"/>
    <property type="molecule type" value="Genomic_DNA"/>
</dbReference>
<organism evidence="2 3">
    <name type="scientific">Microbacterium lushaniae</name>
    <dbReference type="NCBI Taxonomy" id="2614639"/>
    <lineage>
        <taxon>Bacteria</taxon>
        <taxon>Bacillati</taxon>
        <taxon>Actinomycetota</taxon>
        <taxon>Actinomycetes</taxon>
        <taxon>Micrococcales</taxon>
        <taxon>Microbacteriaceae</taxon>
        <taxon>Microbacterium</taxon>
    </lineage>
</organism>
<accession>A0A5J6L898</accession>
<keyword evidence="3" id="KW-1185">Reference proteome</keyword>
<evidence type="ECO:0000256" key="1">
    <source>
        <dbReference type="SAM" id="MobiDB-lite"/>
    </source>
</evidence>